<keyword evidence="2" id="KW-1185">Reference proteome</keyword>
<dbReference type="EMBL" id="JZKH01000092">
    <property type="protein sequence ID" value="KJS58778.1"/>
    <property type="molecule type" value="Genomic_DNA"/>
</dbReference>
<sequence length="163" mass="17963">MTDPRPHHYRFAHRELARQVLEFGPRLASPAPDGGSLLPVLVGIWDDYGRTLPPEHRLPSHGLDCRHLQVDGHRVLLVTLPTPTGAAEAHFVAAVHPKGSKKVRYLTLEHALSPFDGSPGTVLGEWDTNGHINYGQGPSPVAELFVAAVLEKVAPKKRGFWRR</sequence>
<reference evidence="1 2" key="1">
    <citation type="submission" date="2015-02" db="EMBL/GenBank/DDBJ databases">
        <authorList>
            <person name="Ju K.-S."/>
            <person name="Doroghazi J.R."/>
            <person name="Metcalf W."/>
        </authorList>
    </citation>
    <scope>NUCLEOTIDE SEQUENCE [LARGE SCALE GENOMIC DNA]</scope>
    <source>
        <strain evidence="1 2">ATCC 31215</strain>
    </source>
</reference>
<dbReference type="RefSeq" id="WP_045703197.1">
    <property type="nucleotide sequence ID" value="NZ_JZKH01000092.1"/>
</dbReference>
<organism evidence="1 2">
    <name type="scientific">Streptomyces rubellomurinus (strain ATCC 31215)</name>
    <dbReference type="NCBI Taxonomy" id="359131"/>
    <lineage>
        <taxon>Bacteria</taxon>
        <taxon>Bacillati</taxon>
        <taxon>Actinomycetota</taxon>
        <taxon>Actinomycetes</taxon>
        <taxon>Kitasatosporales</taxon>
        <taxon>Streptomycetaceae</taxon>
        <taxon>Streptomyces</taxon>
    </lineage>
</organism>
<name>A0A0F2T6E0_STRR3</name>
<proteinExistence type="predicted"/>
<gene>
    <name evidence="1" type="ORF">VM95_31280</name>
</gene>
<dbReference type="AlphaFoldDB" id="A0A0F2T6E0"/>
<dbReference type="Proteomes" id="UP000033699">
    <property type="component" value="Unassembled WGS sequence"/>
</dbReference>
<comment type="caution">
    <text evidence="1">The sequence shown here is derived from an EMBL/GenBank/DDBJ whole genome shotgun (WGS) entry which is preliminary data.</text>
</comment>
<dbReference type="PATRIC" id="fig|359131.3.peg.7878"/>
<protein>
    <submittedName>
        <fullName evidence="1">Uncharacterized protein</fullName>
    </submittedName>
</protein>
<accession>A0A0F2T6E0</accession>
<dbReference type="OrthoDB" id="4543721at2"/>
<evidence type="ECO:0000313" key="1">
    <source>
        <dbReference type="EMBL" id="KJS58778.1"/>
    </source>
</evidence>
<evidence type="ECO:0000313" key="2">
    <source>
        <dbReference type="Proteomes" id="UP000033699"/>
    </source>
</evidence>